<evidence type="ECO:0000313" key="2">
    <source>
        <dbReference type="Proteomes" id="UP001201812"/>
    </source>
</evidence>
<proteinExistence type="predicted"/>
<organism evidence="1 2">
    <name type="scientific">Ditylenchus destructor</name>
    <dbReference type="NCBI Taxonomy" id="166010"/>
    <lineage>
        <taxon>Eukaryota</taxon>
        <taxon>Metazoa</taxon>
        <taxon>Ecdysozoa</taxon>
        <taxon>Nematoda</taxon>
        <taxon>Chromadorea</taxon>
        <taxon>Rhabditida</taxon>
        <taxon>Tylenchina</taxon>
        <taxon>Tylenchomorpha</taxon>
        <taxon>Sphaerularioidea</taxon>
        <taxon>Anguinidae</taxon>
        <taxon>Anguininae</taxon>
        <taxon>Ditylenchus</taxon>
    </lineage>
</organism>
<protein>
    <submittedName>
        <fullName evidence="1">Uncharacterized protein</fullName>
    </submittedName>
</protein>
<dbReference type="Proteomes" id="UP001201812">
    <property type="component" value="Unassembled WGS sequence"/>
</dbReference>
<dbReference type="AlphaFoldDB" id="A0AAD4QV53"/>
<dbReference type="EMBL" id="JAKKPZ010000854">
    <property type="protein sequence ID" value="KAI1691882.1"/>
    <property type="molecule type" value="Genomic_DNA"/>
</dbReference>
<evidence type="ECO:0000313" key="1">
    <source>
        <dbReference type="EMBL" id="KAI1691882.1"/>
    </source>
</evidence>
<sequence>MNLGSQKGVYDMEASIGRVRIEDRRRHRQSWCLYRGDLIEALDQISVKTGQGAMAAMRVHDWLREKNGHDQK</sequence>
<accession>A0AAD4QV53</accession>
<reference evidence="1" key="1">
    <citation type="submission" date="2022-01" db="EMBL/GenBank/DDBJ databases">
        <title>Genome Sequence Resource for Two Populations of Ditylenchus destructor, the Migratory Endoparasitic Phytonematode.</title>
        <authorList>
            <person name="Zhang H."/>
            <person name="Lin R."/>
            <person name="Xie B."/>
        </authorList>
    </citation>
    <scope>NUCLEOTIDE SEQUENCE</scope>
    <source>
        <strain evidence="1">BazhouSP</strain>
    </source>
</reference>
<comment type="caution">
    <text evidence="1">The sequence shown here is derived from an EMBL/GenBank/DDBJ whole genome shotgun (WGS) entry which is preliminary data.</text>
</comment>
<keyword evidence="2" id="KW-1185">Reference proteome</keyword>
<gene>
    <name evidence="1" type="ORF">DdX_21580</name>
</gene>
<name>A0AAD4QV53_9BILA</name>